<evidence type="ECO:0000256" key="7">
    <source>
        <dbReference type="ARBA" id="ARBA00023049"/>
    </source>
</evidence>
<dbReference type="PANTHER" id="PTHR11733:SF167">
    <property type="entry name" value="FI17812P1-RELATED"/>
    <property type="match status" value="1"/>
</dbReference>
<evidence type="ECO:0000313" key="12">
    <source>
        <dbReference type="Proteomes" id="UP000483820"/>
    </source>
</evidence>
<keyword evidence="7" id="KW-0482">Metalloprotease</keyword>
<evidence type="ECO:0000256" key="6">
    <source>
        <dbReference type="ARBA" id="ARBA00022833"/>
    </source>
</evidence>
<keyword evidence="5" id="KW-0378">Hydrolase</keyword>
<comment type="caution">
    <text evidence="11">The sequence shown here is derived from an EMBL/GenBank/DDBJ whole genome shotgun (WGS) entry which is preliminary data.</text>
</comment>
<dbReference type="SUPFAM" id="SSF55486">
    <property type="entry name" value="Metalloproteases ('zincins'), catalytic domain"/>
    <property type="match status" value="1"/>
</dbReference>
<dbReference type="GO" id="GO:0004222">
    <property type="term" value="F:metalloendopeptidase activity"/>
    <property type="evidence" value="ECO:0007669"/>
    <property type="project" value="InterPro"/>
</dbReference>
<dbReference type="GO" id="GO:0046872">
    <property type="term" value="F:metal ion binding"/>
    <property type="evidence" value="ECO:0007669"/>
    <property type="project" value="UniProtKB-KW"/>
</dbReference>
<dbReference type="InterPro" id="IPR000718">
    <property type="entry name" value="Peptidase_M13"/>
</dbReference>
<evidence type="ECO:0000313" key="11">
    <source>
        <dbReference type="EMBL" id="KAF1766949.1"/>
    </source>
</evidence>
<evidence type="ECO:0000259" key="9">
    <source>
        <dbReference type="Pfam" id="PF01431"/>
    </source>
</evidence>
<accession>A0A6A5HHU2</accession>
<evidence type="ECO:0000259" key="10">
    <source>
        <dbReference type="Pfam" id="PF05649"/>
    </source>
</evidence>
<dbReference type="InterPro" id="IPR018497">
    <property type="entry name" value="Peptidase_M13_C"/>
</dbReference>
<evidence type="ECO:0000256" key="3">
    <source>
        <dbReference type="ARBA" id="ARBA00022670"/>
    </source>
</evidence>
<dbReference type="KEGG" id="crq:GCK72_006907"/>
<keyword evidence="6" id="KW-0862">Zinc</keyword>
<keyword evidence="4" id="KW-0479">Metal-binding</keyword>
<dbReference type="InterPro" id="IPR008753">
    <property type="entry name" value="Peptidase_M13_N"/>
</dbReference>
<dbReference type="GO" id="GO:0016485">
    <property type="term" value="P:protein processing"/>
    <property type="evidence" value="ECO:0007669"/>
    <property type="project" value="TreeGrafter"/>
</dbReference>
<organism evidence="11 12">
    <name type="scientific">Caenorhabditis remanei</name>
    <name type="common">Caenorhabditis vulgaris</name>
    <dbReference type="NCBI Taxonomy" id="31234"/>
    <lineage>
        <taxon>Eukaryota</taxon>
        <taxon>Metazoa</taxon>
        <taxon>Ecdysozoa</taxon>
        <taxon>Nematoda</taxon>
        <taxon>Chromadorea</taxon>
        <taxon>Rhabditida</taxon>
        <taxon>Rhabditina</taxon>
        <taxon>Rhabditomorpha</taxon>
        <taxon>Rhabditoidea</taxon>
        <taxon>Rhabditidae</taxon>
        <taxon>Peloderinae</taxon>
        <taxon>Caenorhabditis</taxon>
    </lineage>
</organism>
<feature type="domain" description="Peptidase M13 C-terminal" evidence="9">
    <location>
        <begin position="734"/>
        <end position="816"/>
    </location>
</feature>
<feature type="region of interest" description="Disordered" evidence="8">
    <location>
        <begin position="56"/>
        <end position="75"/>
    </location>
</feature>
<dbReference type="Pfam" id="PF01431">
    <property type="entry name" value="Peptidase_M13"/>
    <property type="match status" value="1"/>
</dbReference>
<evidence type="ECO:0008006" key="13">
    <source>
        <dbReference type="Google" id="ProtNLM"/>
    </source>
</evidence>
<reference evidence="11 12" key="1">
    <citation type="submission" date="2019-12" db="EMBL/GenBank/DDBJ databases">
        <title>Chromosome-level assembly of the Caenorhabditis remanei genome.</title>
        <authorList>
            <person name="Teterina A.A."/>
            <person name="Willis J.H."/>
            <person name="Phillips P.C."/>
        </authorList>
    </citation>
    <scope>NUCLEOTIDE SEQUENCE [LARGE SCALE GENOMIC DNA]</scope>
    <source>
        <strain evidence="11 12">PX506</strain>
        <tissue evidence="11">Whole organism</tissue>
    </source>
</reference>
<feature type="domain" description="Peptidase M13 N-terminal" evidence="10">
    <location>
        <begin position="249"/>
        <end position="602"/>
    </location>
</feature>
<dbReference type="GeneID" id="9823941"/>
<dbReference type="PANTHER" id="PTHR11733">
    <property type="entry name" value="ZINC METALLOPROTEASE FAMILY M13 NEPRILYSIN-RELATED"/>
    <property type="match status" value="1"/>
</dbReference>
<comment type="cofactor">
    <cofactor evidence="1">
        <name>Zn(2+)</name>
        <dbReference type="ChEBI" id="CHEBI:29105"/>
    </cofactor>
</comment>
<protein>
    <recommendedName>
        <fullName evidence="13">Peptidase M13 C-terminal domain-containing protein</fullName>
    </recommendedName>
</protein>
<sequence length="821" mass="93864">MTVPLAFDQPTRPLDDQLPYFPVLIRKEKRRNHHSALLCSEAIDCNCRQRSMVSTAPTTVSAPNPAPKSASTSGNIPMEVDEVKEIKKTKASSDGYDNTIVLRGPAEVIRHREGAVSHFFKTCCTWCCCLCCFFIAFLFLMSLGVKKNVTSIDSPYVWPQEDPAMNPSTPTSLPPWYLPSVTSRPTVKAPEEVPEEAPEEAPEGVTPEVEEAPPKETPEPVDARPTCLTETCIKEVDRMKFLINESVSPCDNFFQHACTNFNLYKLDKKDVPTVKYNEDEVVKRLSKIGGFLEHRLHELVLPSEVNLRKLYLKCLRRDHRDVEDLLKTLRHDLWWPFDWVDQTKYDRILAKILTSLVELNPSNIHLFNVVGDHKQLIIRSAFCHGKHKSINVKIVKQMFDAVSKDPENEDRKLLEKSLELALKMDLTREYCTEMAPPQNRNQEFIVNYTIPSIDIPGVFADVLNPSQSSRPSKTRTKVEQHLIFKESHEFFNSTSFFNEMVSSRRIEMVHYLVIKYVEEMATKMLLSPKSDCVKIAMSLMPRTAFSVYINHFLQPENLHAIPHLINSVKSQYFEMIQKSKKIDDKTRSMLIKRLTHLRPDIGSHGIGISENSILEKVEDHTGESFFKVYTRMNIQKSRDSLGYMVLDDMSISGKTHAISSFNQRVRPGKMFAYMMANPRFDISYPIAAQYGKGGHDVATDMALIFQALRMKPFRDTLKCFPNEERFGDLNMFIDYIGIKASYDAYKKADKSKSDKFPGFHDMSDDQLFFYSMVQSTCQEKSDAHGQRVNFLLQQLDGFGEAFNCPADANMVNPKTKCGELL</sequence>
<dbReference type="AlphaFoldDB" id="A0A6A5HHU2"/>
<proteinExistence type="inferred from homology"/>
<dbReference type="RefSeq" id="XP_053590073.1">
    <property type="nucleotide sequence ID" value="XM_053725879.1"/>
</dbReference>
<feature type="compositionally biased region" description="Basic and acidic residues" evidence="8">
    <location>
        <begin position="212"/>
        <end position="222"/>
    </location>
</feature>
<dbReference type="Gene3D" id="3.40.390.10">
    <property type="entry name" value="Collagenase (Catalytic Domain)"/>
    <property type="match status" value="2"/>
</dbReference>
<gene>
    <name evidence="11" type="ORF">GCK72_006907</name>
</gene>
<feature type="region of interest" description="Disordered" evidence="8">
    <location>
        <begin position="183"/>
        <end position="223"/>
    </location>
</feature>
<evidence type="ECO:0000256" key="4">
    <source>
        <dbReference type="ARBA" id="ARBA00022723"/>
    </source>
</evidence>
<evidence type="ECO:0000256" key="1">
    <source>
        <dbReference type="ARBA" id="ARBA00001947"/>
    </source>
</evidence>
<dbReference type="Proteomes" id="UP000483820">
    <property type="component" value="Chromosome II"/>
</dbReference>
<dbReference type="Pfam" id="PF05649">
    <property type="entry name" value="Peptidase_M13_N"/>
    <property type="match status" value="1"/>
</dbReference>
<dbReference type="EMBL" id="WUAV01000002">
    <property type="protein sequence ID" value="KAF1766949.1"/>
    <property type="molecule type" value="Genomic_DNA"/>
</dbReference>
<name>A0A6A5HHU2_CAERE</name>
<evidence type="ECO:0000256" key="2">
    <source>
        <dbReference type="ARBA" id="ARBA00007357"/>
    </source>
</evidence>
<comment type="similarity">
    <text evidence="2">Belongs to the peptidase M13 family.</text>
</comment>
<dbReference type="GO" id="GO:0005886">
    <property type="term" value="C:plasma membrane"/>
    <property type="evidence" value="ECO:0007669"/>
    <property type="project" value="TreeGrafter"/>
</dbReference>
<dbReference type="PROSITE" id="PS51885">
    <property type="entry name" value="NEPRILYSIN"/>
    <property type="match status" value="1"/>
</dbReference>
<dbReference type="InterPro" id="IPR024079">
    <property type="entry name" value="MetalloPept_cat_dom_sf"/>
</dbReference>
<dbReference type="CTD" id="9823941"/>
<evidence type="ECO:0000256" key="8">
    <source>
        <dbReference type="SAM" id="MobiDB-lite"/>
    </source>
</evidence>
<feature type="compositionally biased region" description="Acidic residues" evidence="8">
    <location>
        <begin position="192"/>
        <end position="202"/>
    </location>
</feature>
<evidence type="ECO:0000256" key="5">
    <source>
        <dbReference type="ARBA" id="ARBA00022801"/>
    </source>
</evidence>
<keyword evidence="3" id="KW-0645">Protease</keyword>